<sequence length="201" mass="23514">MESQARFTHGCNRAFRSFLTNENYRMFLNIANFKWFATQIQKSILINNEKQVKLLLEGLQSKRFKLELLMRGSRDGFKASTFHELCDDQGPTLSVIKSESGCIFGGYTEVSWKETQIDDAKTDPMSFIFTLDHHYIHRPFPFRWGVTRNNKTLCWFGRGIKDLCIEDDCDKHANSRTNLGYNFYAVDKISFGEQRAHEWLT</sequence>
<proteinExistence type="predicted"/>
<accession>A0A8J8NKW6</accession>
<protein>
    <recommendedName>
        <fullName evidence="1">TLDc domain-containing protein</fullName>
    </recommendedName>
</protein>
<gene>
    <name evidence="2" type="ORF">FGO68_gene15243</name>
</gene>
<dbReference type="PROSITE" id="PS51886">
    <property type="entry name" value="TLDC"/>
    <property type="match status" value="1"/>
</dbReference>
<dbReference type="Pfam" id="PF07534">
    <property type="entry name" value="TLD"/>
    <property type="match status" value="1"/>
</dbReference>
<evidence type="ECO:0000313" key="2">
    <source>
        <dbReference type="EMBL" id="TNV76678.1"/>
    </source>
</evidence>
<dbReference type="OrthoDB" id="2439862at2759"/>
<feature type="domain" description="TLDc" evidence="1">
    <location>
        <begin position="43"/>
        <end position="201"/>
    </location>
</feature>
<comment type="caution">
    <text evidence="2">The sequence shown here is derived from an EMBL/GenBank/DDBJ whole genome shotgun (WGS) entry which is preliminary data.</text>
</comment>
<name>A0A8J8NKW6_HALGN</name>
<reference evidence="2" key="1">
    <citation type="submission" date="2019-06" db="EMBL/GenBank/DDBJ databases">
        <authorList>
            <person name="Zheng W."/>
        </authorList>
    </citation>
    <scope>NUCLEOTIDE SEQUENCE</scope>
    <source>
        <strain evidence="2">QDHG01</strain>
    </source>
</reference>
<organism evidence="2 3">
    <name type="scientific">Halteria grandinella</name>
    <dbReference type="NCBI Taxonomy" id="5974"/>
    <lineage>
        <taxon>Eukaryota</taxon>
        <taxon>Sar</taxon>
        <taxon>Alveolata</taxon>
        <taxon>Ciliophora</taxon>
        <taxon>Intramacronucleata</taxon>
        <taxon>Spirotrichea</taxon>
        <taxon>Stichotrichia</taxon>
        <taxon>Sporadotrichida</taxon>
        <taxon>Halteriidae</taxon>
        <taxon>Halteria</taxon>
    </lineage>
</organism>
<dbReference type="Proteomes" id="UP000785679">
    <property type="component" value="Unassembled WGS sequence"/>
</dbReference>
<evidence type="ECO:0000259" key="1">
    <source>
        <dbReference type="PROSITE" id="PS51886"/>
    </source>
</evidence>
<dbReference type="InterPro" id="IPR006571">
    <property type="entry name" value="TLDc_dom"/>
</dbReference>
<dbReference type="AlphaFoldDB" id="A0A8J8NKW6"/>
<evidence type="ECO:0000313" key="3">
    <source>
        <dbReference type="Proteomes" id="UP000785679"/>
    </source>
</evidence>
<keyword evidence="3" id="KW-1185">Reference proteome</keyword>
<dbReference type="EMBL" id="RRYP01013153">
    <property type="protein sequence ID" value="TNV76678.1"/>
    <property type="molecule type" value="Genomic_DNA"/>
</dbReference>